<dbReference type="EMBL" id="PGOL01000070">
    <property type="protein sequence ID" value="PKI77869.1"/>
    <property type="molecule type" value="Genomic_DNA"/>
</dbReference>
<dbReference type="GO" id="GO:0005524">
    <property type="term" value="F:ATP binding"/>
    <property type="evidence" value="ECO:0007669"/>
    <property type="project" value="UniProtKB-KW"/>
</dbReference>
<reference evidence="3 4" key="1">
    <citation type="submission" date="2017-11" db="EMBL/GenBank/DDBJ databases">
        <title>De-novo sequencing of pomegranate (Punica granatum L.) genome.</title>
        <authorList>
            <person name="Akparov Z."/>
            <person name="Amiraslanov A."/>
            <person name="Hajiyeva S."/>
            <person name="Abbasov M."/>
            <person name="Kaur K."/>
            <person name="Hamwieh A."/>
            <person name="Solovyev V."/>
            <person name="Salamov A."/>
            <person name="Braich B."/>
            <person name="Kosarev P."/>
            <person name="Mahmoud A."/>
            <person name="Hajiyev E."/>
            <person name="Babayeva S."/>
            <person name="Izzatullayeva V."/>
            <person name="Mammadov A."/>
            <person name="Mammadov A."/>
            <person name="Sharifova S."/>
            <person name="Ojaghi J."/>
            <person name="Eynullazada K."/>
            <person name="Bayramov B."/>
            <person name="Abdulazimova A."/>
            <person name="Shahmuradov I."/>
        </authorList>
    </citation>
    <scope>NUCLEOTIDE SEQUENCE [LARGE SCALE GENOMIC DNA]</scope>
    <source>
        <strain evidence="4">cv. AG2017</strain>
        <tissue evidence="3">Leaf</tissue>
    </source>
</reference>
<dbReference type="Gene3D" id="3.40.50.10810">
    <property type="entry name" value="Tandem AAA-ATPase domain"/>
    <property type="match status" value="1"/>
</dbReference>
<protein>
    <recommendedName>
        <fullName evidence="5">SNF2 N-terminal domain-containing protein</fullName>
    </recommendedName>
</protein>
<keyword evidence="1" id="KW-0547">Nucleotide-binding</keyword>
<organism evidence="3 4">
    <name type="scientific">Punica granatum</name>
    <name type="common">Pomegranate</name>
    <dbReference type="NCBI Taxonomy" id="22663"/>
    <lineage>
        <taxon>Eukaryota</taxon>
        <taxon>Viridiplantae</taxon>
        <taxon>Streptophyta</taxon>
        <taxon>Embryophyta</taxon>
        <taxon>Tracheophyta</taxon>
        <taxon>Spermatophyta</taxon>
        <taxon>Magnoliopsida</taxon>
        <taxon>eudicotyledons</taxon>
        <taxon>Gunneridae</taxon>
        <taxon>Pentapetalae</taxon>
        <taxon>rosids</taxon>
        <taxon>malvids</taxon>
        <taxon>Myrtales</taxon>
        <taxon>Lythraceae</taxon>
        <taxon>Punica</taxon>
    </lineage>
</organism>
<accession>A0A2I0LB07</accession>
<keyword evidence="4" id="KW-1185">Reference proteome</keyword>
<dbReference type="Proteomes" id="UP000233551">
    <property type="component" value="Unassembled WGS sequence"/>
</dbReference>
<keyword evidence="2" id="KW-0067">ATP-binding</keyword>
<dbReference type="InterPro" id="IPR038718">
    <property type="entry name" value="SNF2-like_sf"/>
</dbReference>
<dbReference type="InterPro" id="IPR027417">
    <property type="entry name" value="P-loop_NTPase"/>
</dbReference>
<evidence type="ECO:0000313" key="4">
    <source>
        <dbReference type="Proteomes" id="UP000233551"/>
    </source>
</evidence>
<proteinExistence type="predicted"/>
<dbReference type="PANTHER" id="PTHR47157:SF1">
    <property type="entry name" value="CHROMODOMAIN-HELICASE-DNA-BINDING PROTEIN 1-LIKE"/>
    <property type="match status" value="1"/>
</dbReference>
<feature type="non-terminal residue" evidence="3">
    <location>
        <position position="114"/>
    </location>
</feature>
<evidence type="ECO:0000313" key="3">
    <source>
        <dbReference type="EMBL" id="PKI77869.1"/>
    </source>
</evidence>
<evidence type="ECO:0000256" key="2">
    <source>
        <dbReference type="ARBA" id="ARBA00022840"/>
    </source>
</evidence>
<dbReference type="GO" id="GO:0006281">
    <property type="term" value="P:DNA repair"/>
    <property type="evidence" value="ECO:0007669"/>
    <property type="project" value="InterPro"/>
</dbReference>
<gene>
    <name evidence="3" type="ORF">CRG98_001756</name>
</gene>
<comment type="caution">
    <text evidence="3">The sequence shown here is derived from an EMBL/GenBank/DDBJ whole genome shotgun (WGS) entry which is preliminary data.</text>
</comment>
<dbReference type="SUPFAM" id="SSF52540">
    <property type="entry name" value="P-loop containing nucleoside triphosphate hydrolases"/>
    <property type="match status" value="1"/>
</dbReference>
<evidence type="ECO:0008006" key="5">
    <source>
        <dbReference type="Google" id="ProtNLM"/>
    </source>
</evidence>
<dbReference type="STRING" id="22663.A0A2I0LB07"/>
<dbReference type="GO" id="GO:0003678">
    <property type="term" value="F:DNA helicase activity"/>
    <property type="evidence" value="ECO:0007669"/>
    <property type="project" value="InterPro"/>
</dbReference>
<dbReference type="GO" id="GO:0006338">
    <property type="term" value="P:chromatin remodeling"/>
    <property type="evidence" value="ECO:0007669"/>
    <property type="project" value="InterPro"/>
</dbReference>
<dbReference type="InterPro" id="IPR031053">
    <property type="entry name" value="ALC1"/>
</dbReference>
<dbReference type="PANTHER" id="PTHR47157">
    <property type="entry name" value="CHROMODOMAIN-HELICASE-DNA-BINDING PROTEIN 1-LIKE"/>
    <property type="match status" value="1"/>
</dbReference>
<dbReference type="AlphaFoldDB" id="A0A2I0LB07"/>
<evidence type="ECO:0000256" key="1">
    <source>
        <dbReference type="ARBA" id="ARBA00022741"/>
    </source>
</evidence>
<sequence length="114" mass="13017">MEYEQRLKAAASIVLADDARKGDWRVDCAELGITAVLKPHQVEGVSWLIRRYKLGVNVVLVVLCPLSVTDGWVSEVFKFAPKLKVLKYVGEKEYRCSLRKIMYDHVKDHSSHSE</sequence>
<name>A0A2I0LB07_PUNGR</name>